<keyword evidence="16" id="KW-1185">Reference proteome</keyword>
<keyword evidence="4 13" id="KW-0813">Transport</keyword>
<accession>A0ABU2BP54</accession>
<dbReference type="EMBL" id="JAVDYI010000001">
    <property type="protein sequence ID" value="MDR7359488.1"/>
    <property type="molecule type" value="Genomic_DNA"/>
</dbReference>
<feature type="transmembrane region" description="Helical" evidence="14">
    <location>
        <begin position="123"/>
        <end position="143"/>
    </location>
</feature>
<keyword evidence="10" id="KW-0406">Ion transport</keyword>
<feature type="transmembrane region" description="Helical" evidence="14">
    <location>
        <begin position="48"/>
        <end position="71"/>
    </location>
</feature>
<evidence type="ECO:0000256" key="5">
    <source>
        <dbReference type="ARBA" id="ARBA00022475"/>
    </source>
</evidence>
<evidence type="ECO:0000256" key="6">
    <source>
        <dbReference type="ARBA" id="ARBA00022692"/>
    </source>
</evidence>
<evidence type="ECO:0000256" key="8">
    <source>
        <dbReference type="ARBA" id="ARBA00022906"/>
    </source>
</evidence>
<proteinExistence type="inferred from homology"/>
<sequence>MDFFTRALITGALVGACCGLTGVLVLARRRVFFTQALTHATYPGAVGAAIIGIPIPVGAALAGLGLVFAMTGLDRQPRQGRQVAAGIILTGGFALGAIMQALVPNLPIDPEAFLIGSILTSRADALIVAAVTLLGVLVVFAGWGPRLLFSSADPIGYQAAGFNPARMDALALLVTTATVVAALPAVGAILMIALIAAPAQAARLMTKNLAGNLVLAPVLGMLSVFVGLHASRLTGIAAGSAIAMTAVLLFILAFGWRQALGSRGRNRVAGTASTLS</sequence>
<dbReference type="InterPro" id="IPR001626">
    <property type="entry name" value="ABC_TroCD"/>
</dbReference>
<evidence type="ECO:0000256" key="11">
    <source>
        <dbReference type="ARBA" id="ARBA00023136"/>
    </source>
</evidence>
<evidence type="ECO:0000256" key="3">
    <source>
        <dbReference type="ARBA" id="ARBA00008034"/>
    </source>
</evidence>
<comment type="caution">
    <text evidence="15">The sequence shown here is derived from an EMBL/GenBank/DDBJ whole genome shotgun (WGS) entry which is preliminary data.</text>
</comment>
<evidence type="ECO:0000256" key="7">
    <source>
        <dbReference type="ARBA" id="ARBA00022833"/>
    </source>
</evidence>
<reference evidence="15 16" key="1">
    <citation type="submission" date="2023-07" db="EMBL/GenBank/DDBJ databases">
        <title>Sequencing the genomes of 1000 actinobacteria strains.</title>
        <authorList>
            <person name="Klenk H.-P."/>
        </authorList>
    </citation>
    <scope>NUCLEOTIDE SEQUENCE [LARGE SCALE GENOMIC DNA]</scope>
    <source>
        <strain evidence="15 16">DSM 20167</strain>
    </source>
</reference>
<evidence type="ECO:0000313" key="15">
    <source>
        <dbReference type="EMBL" id="MDR7359488.1"/>
    </source>
</evidence>
<dbReference type="Gene3D" id="1.10.3470.10">
    <property type="entry name" value="ABC transporter involved in vitamin B12 uptake, BtuC"/>
    <property type="match status" value="1"/>
</dbReference>
<evidence type="ECO:0000256" key="12">
    <source>
        <dbReference type="ARBA" id="ARBA00040080"/>
    </source>
</evidence>
<dbReference type="SUPFAM" id="SSF81345">
    <property type="entry name" value="ABC transporter involved in vitamin B12 uptake, BtuC"/>
    <property type="match status" value="1"/>
</dbReference>
<dbReference type="PANTHER" id="PTHR30477:SF23">
    <property type="entry name" value="HIGH-AFFINITY ZINC UPTAKE SYSTEM MEMBRANE PROTEIN ZNUB"/>
    <property type="match status" value="1"/>
</dbReference>
<dbReference type="RefSeq" id="WP_302264793.1">
    <property type="nucleotide sequence ID" value="NZ_BAAAWO010000001.1"/>
</dbReference>
<dbReference type="PANTHER" id="PTHR30477">
    <property type="entry name" value="ABC-TRANSPORTER METAL-BINDING PROTEIN"/>
    <property type="match status" value="1"/>
</dbReference>
<evidence type="ECO:0000313" key="16">
    <source>
        <dbReference type="Proteomes" id="UP001183817"/>
    </source>
</evidence>
<feature type="transmembrane region" description="Helical" evidence="14">
    <location>
        <begin position="209"/>
        <end position="230"/>
    </location>
</feature>
<organism evidence="15 16">
    <name type="scientific">Paeniglutamicibacter sulfureus</name>
    <dbReference type="NCBI Taxonomy" id="43666"/>
    <lineage>
        <taxon>Bacteria</taxon>
        <taxon>Bacillati</taxon>
        <taxon>Actinomycetota</taxon>
        <taxon>Actinomycetes</taxon>
        <taxon>Micrococcales</taxon>
        <taxon>Micrococcaceae</taxon>
        <taxon>Paeniglutamicibacter</taxon>
    </lineage>
</organism>
<protein>
    <recommendedName>
        <fullName evidence="12">High-affinity zinc uptake system membrane protein ZnuB</fullName>
    </recommendedName>
</protein>
<evidence type="ECO:0000256" key="13">
    <source>
        <dbReference type="RuleBase" id="RU003943"/>
    </source>
</evidence>
<keyword evidence="9 14" id="KW-1133">Transmembrane helix</keyword>
<name>A0ABU2BP54_9MICC</name>
<evidence type="ECO:0000256" key="10">
    <source>
        <dbReference type="ARBA" id="ARBA00023065"/>
    </source>
</evidence>
<dbReference type="InterPro" id="IPR037294">
    <property type="entry name" value="ABC_BtuC-like"/>
</dbReference>
<gene>
    <name evidence="15" type="ORF">J2S64_003179</name>
</gene>
<keyword evidence="8" id="KW-0864">Zinc transport</keyword>
<comment type="similarity">
    <text evidence="3 13">Belongs to the ABC-3 integral membrane protein family.</text>
</comment>
<keyword evidence="7" id="KW-0862">Zinc</keyword>
<feature type="transmembrane region" description="Helical" evidence="14">
    <location>
        <begin position="6"/>
        <end position="27"/>
    </location>
</feature>
<keyword evidence="11 14" id="KW-0472">Membrane</keyword>
<comment type="subcellular location">
    <subcellularLocation>
        <location evidence="2 13">Cell membrane</location>
        <topology evidence="2 13">Multi-pass membrane protein</topology>
    </subcellularLocation>
</comment>
<feature type="transmembrane region" description="Helical" evidence="14">
    <location>
        <begin position="170"/>
        <end position="197"/>
    </location>
</feature>
<evidence type="ECO:0000256" key="4">
    <source>
        <dbReference type="ARBA" id="ARBA00022448"/>
    </source>
</evidence>
<feature type="transmembrane region" description="Helical" evidence="14">
    <location>
        <begin position="83"/>
        <end position="103"/>
    </location>
</feature>
<evidence type="ECO:0000256" key="14">
    <source>
        <dbReference type="SAM" id="Phobius"/>
    </source>
</evidence>
<keyword evidence="6 13" id="KW-0812">Transmembrane</keyword>
<feature type="transmembrane region" description="Helical" evidence="14">
    <location>
        <begin position="236"/>
        <end position="256"/>
    </location>
</feature>
<evidence type="ECO:0000256" key="2">
    <source>
        <dbReference type="ARBA" id="ARBA00004651"/>
    </source>
</evidence>
<comment type="function">
    <text evidence="1">Involved in the high-affinity zinc uptake transport system.</text>
</comment>
<dbReference type="PROSITE" id="PS51257">
    <property type="entry name" value="PROKAR_LIPOPROTEIN"/>
    <property type="match status" value="1"/>
</dbReference>
<evidence type="ECO:0000256" key="1">
    <source>
        <dbReference type="ARBA" id="ARBA00002313"/>
    </source>
</evidence>
<dbReference type="Proteomes" id="UP001183817">
    <property type="component" value="Unassembled WGS sequence"/>
</dbReference>
<evidence type="ECO:0000256" key="9">
    <source>
        <dbReference type="ARBA" id="ARBA00022989"/>
    </source>
</evidence>
<keyword evidence="5" id="KW-1003">Cell membrane</keyword>
<dbReference type="Pfam" id="PF00950">
    <property type="entry name" value="ABC-3"/>
    <property type="match status" value="1"/>
</dbReference>